<keyword evidence="3" id="KW-1185">Reference proteome</keyword>
<organism evidence="2 3">
    <name type="scientific">Vibrio albus</name>
    <dbReference type="NCBI Taxonomy" id="2200953"/>
    <lineage>
        <taxon>Bacteria</taxon>
        <taxon>Pseudomonadati</taxon>
        <taxon>Pseudomonadota</taxon>
        <taxon>Gammaproteobacteria</taxon>
        <taxon>Vibrionales</taxon>
        <taxon>Vibrionaceae</taxon>
        <taxon>Vibrio</taxon>
    </lineage>
</organism>
<dbReference type="OrthoDB" id="9822043at2"/>
<sequence>MFELTTLDTSEPPHPASGPEAISHTKNTIEKSITTHFSQPFSRPIIFSGFSSLAEKLSEQYDITYVDKDQKSSLKTQKVVQGDVLEFIYFNASPCLVISSTTSANWHYAFQLDKLTKAVERNKYKLVLIEFYDADAIKVSRSIKADLTPDCTEWQLDGVTEKNAAYGHSVADIKGCSVNENNEIKTKLGVYNKQNLLAYFKRQLPMYDVEVHSTLIPFDPSFTIAIKEKKVHY</sequence>
<reference evidence="2 3" key="1">
    <citation type="submission" date="2018-05" db="EMBL/GenBank/DDBJ databases">
        <title>Vibrio limimaris sp. nov., isolated from marine sediment.</title>
        <authorList>
            <person name="Li C.-M."/>
        </authorList>
    </citation>
    <scope>NUCLEOTIDE SEQUENCE [LARGE SCALE GENOMIC DNA]</scope>
    <source>
        <strain evidence="2 3">E4404</strain>
    </source>
</reference>
<dbReference type="Proteomes" id="UP000245362">
    <property type="component" value="Unassembled WGS sequence"/>
</dbReference>
<evidence type="ECO:0000256" key="1">
    <source>
        <dbReference type="SAM" id="MobiDB-lite"/>
    </source>
</evidence>
<dbReference type="AlphaFoldDB" id="A0A2U3B7C3"/>
<proteinExistence type="predicted"/>
<dbReference type="EMBL" id="QFWT01000008">
    <property type="protein sequence ID" value="PWI32662.1"/>
    <property type="molecule type" value="Genomic_DNA"/>
</dbReference>
<feature type="region of interest" description="Disordered" evidence="1">
    <location>
        <begin position="1"/>
        <end position="22"/>
    </location>
</feature>
<protein>
    <submittedName>
        <fullName evidence="2">Uncharacterized protein</fullName>
    </submittedName>
</protein>
<evidence type="ECO:0000313" key="3">
    <source>
        <dbReference type="Proteomes" id="UP000245362"/>
    </source>
</evidence>
<evidence type="ECO:0000313" key="2">
    <source>
        <dbReference type="EMBL" id="PWI32662.1"/>
    </source>
</evidence>
<dbReference type="RefSeq" id="WP_109320448.1">
    <property type="nucleotide sequence ID" value="NZ_QFWT01000008.1"/>
</dbReference>
<gene>
    <name evidence="2" type="ORF">DI392_14730</name>
</gene>
<comment type="caution">
    <text evidence="2">The sequence shown here is derived from an EMBL/GenBank/DDBJ whole genome shotgun (WGS) entry which is preliminary data.</text>
</comment>
<accession>A0A2U3B7C3</accession>
<name>A0A2U3B7C3_9VIBR</name>